<evidence type="ECO:0000256" key="3">
    <source>
        <dbReference type="ARBA" id="ARBA00023157"/>
    </source>
</evidence>
<dbReference type="PANTHER" id="PTHR13887">
    <property type="entry name" value="GLUTATHIONE S-TRANSFERASE KAPPA"/>
    <property type="match status" value="1"/>
</dbReference>
<dbReference type="InterPro" id="IPR041205">
    <property type="entry name" value="ScsC_N"/>
</dbReference>
<dbReference type="PROSITE" id="PS51352">
    <property type="entry name" value="THIOREDOXIN_2"/>
    <property type="match status" value="1"/>
</dbReference>
<dbReference type="Pfam" id="PF18312">
    <property type="entry name" value="ScsC_N"/>
    <property type="match status" value="1"/>
</dbReference>
<accession>A0A6N8DK38</accession>
<sequence>MSHPRKLTSAKVLALLGAPAAAGALAGLLFALPVRAAEFSPAQKGEIEGIVKDYLLTHPEILRDVAAELERKAKAEENDARRAAIAHASKEIFNSDFQAVVGNPNGKITLVEFFDYNCGYCKRAMDDLAKLMKGNPDLRVVLKDFPVLGADSVDAAQIASAVRKQASGQKFWDFHQKMLTTKGKIGREQALAAAKEVGLDMAKLQKDAADPEIKDKLAGVLKLGEGLSINGTPSYVIGDEVVVGAVGYDELKKKIDAMGKCGKTEC</sequence>
<gene>
    <name evidence="6" type="ORF">GJ654_04330</name>
</gene>
<dbReference type="Gene3D" id="3.40.30.10">
    <property type="entry name" value="Glutaredoxin"/>
    <property type="match status" value="1"/>
</dbReference>
<evidence type="ECO:0000313" key="6">
    <source>
        <dbReference type="EMBL" id="MTV30216.1"/>
    </source>
</evidence>
<dbReference type="Pfam" id="PF01323">
    <property type="entry name" value="DSBA"/>
    <property type="match status" value="1"/>
</dbReference>
<evidence type="ECO:0000256" key="1">
    <source>
        <dbReference type="ARBA" id="ARBA00022729"/>
    </source>
</evidence>
<proteinExistence type="predicted"/>
<dbReference type="InterPro" id="IPR036249">
    <property type="entry name" value="Thioredoxin-like_sf"/>
</dbReference>
<reference evidence="6 7" key="1">
    <citation type="submission" date="2019-11" db="EMBL/GenBank/DDBJ databases">
        <title>Whole-genome sequence of a Rhodoblastus acidophilus DSM 142.</title>
        <authorList>
            <person name="Kyndt J.A."/>
            <person name="Meyer T.E."/>
        </authorList>
    </citation>
    <scope>NUCLEOTIDE SEQUENCE [LARGE SCALE GENOMIC DNA]</scope>
    <source>
        <strain evidence="6 7">DSM 142</strain>
    </source>
</reference>
<dbReference type="RefSeq" id="WP_155444893.1">
    <property type="nucleotide sequence ID" value="NZ_JAOQNR010000003.1"/>
</dbReference>
<dbReference type="CDD" id="cd03023">
    <property type="entry name" value="DsbA_Com1_like"/>
    <property type="match status" value="1"/>
</dbReference>
<dbReference type="InterPro" id="IPR013766">
    <property type="entry name" value="Thioredoxin_domain"/>
</dbReference>
<evidence type="ECO:0000313" key="7">
    <source>
        <dbReference type="Proteomes" id="UP000439113"/>
    </source>
</evidence>
<dbReference type="EMBL" id="WNKS01000003">
    <property type="protein sequence ID" value="MTV30216.1"/>
    <property type="molecule type" value="Genomic_DNA"/>
</dbReference>
<name>A0A6N8DK38_RHOAC</name>
<evidence type="ECO:0000259" key="5">
    <source>
        <dbReference type="PROSITE" id="PS51352"/>
    </source>
</evidence>
<keyword evidence="1" id="KW-0732">Signal</keyword>
<protein>
    <submittedName>
        <fullName evidence="6">Thioredoxin domain-containing protein</fullName>
    </submittedName>
</protein>
<comment type="caution">
    <text evidence="6">The sequence shown here is derived from an EMBL/GenBank/DDBJ whole genome shotgun (WGS) entry which is preliminary data.</text>
</comment>
<dbReference type="GO" id="GO:0016491">
    <property type="term" value="F:oxidoreductase activity"/>
    <property type="evidence" value="ECO:0007669"/>
    <property type="project" value="UniProtKB-KW"/>
</dbReference>
<keyword evidence="2" id="KW-0560">Oxidoreductase</keyword>
<evidence type="ECO:0000256" key="2">
    <source>
        <dbReference type="ARBA" id="ARBA00023002"/>
    </source>
</evidence>
<dbReference type="OrthoDB" id="9780147at2"/>
<dbReference type="InterPro" id="IPR001853">
    <property type="entry name" value="DSBA-like_thioredoxin_dom"/>
</dbReference>
<keyword evidence="3" id="KW-1015">Disulfide bond</keyword>
<feature type="domain" description="Thioredoxin" evidence="5">
    <location>
        <begin position="28"/>
        <end position="260"/>
    </location>
</feature>
<dbReference type="Proteomes" id="UP000439113">
    <property type="component" value="Unassembled WGS sequence"/>
</dbReference>
<dbReference type="PANTHER" id="PTHR13887:SF14">
    <property type="entry name" value="DISULFIDE BOND FORMATION PROTEIN D"/>
    <property type="match status" value="1"/>
</dbReference>
<dbReference type="SUPFAM" id="SSF52833">
    <property type="entry name" value="Thioredoxin-like"/>
    <property type="match status" value="1"/>
</dbReference>
<organism evidence="6 7">
    <name type="scientific">Rhodoblastus acidophilus</name>
    <name type="common">Rhodopseudomonas acidophila</name>
    <dbReference type="NCBI Taxonomy" id="1074"/>
    <lineage>
        <taxon>Bacteria</taxon>
        <taxon>Pseudomonadati</taxon>
        <taxon>Pseudomonadota</taxon>
        <taxon>Alphaproteobacteria</taxon>
        <taxon>Hyphomicrobiales</taxon>
        <taxon>Rhodoblastaceae</taxon>
        <taxon>Rhodoblastus</taxon>
    </lineage>
</organism>
<evidence type="ECO:0000256" key="4">
    <source>
        <dbReference type="ARBA" id="ARBA00023284"/>
    </source>
</evidence>
<keyword evidence="4" id="KW-0676">Redox-active center</keyword>
<dbReference type="AlphaFoldDB" id="A0A6N8DK38"/>